<organism evidence="1 2">
    <name type="scientific">Hydnum rufescens UP504</name>
    <dbReference type="NCBI Taxonomy" id="1448309"/>
    <lineage>
        <taxon>Eukaryota</taxon>
        <taxon>Fungi</taxon>
        <taxon>Dikarya</taxon>
        <taxon>Basidiomycota</taxon>
        <taxon>Agaricomycotina</taxon>
        <taxon>Agaricomycetes</taxon>
        <taxon>Cantharellales</taxon>
        <taxon>Hydnaceae</taxon>
        <taxon>Hydnum</taxon>
    </lineage>
</organism>
<dbReference type="Proteomes" id="UP000886523">
    <property type="component" value="Unassembled WGS sequence"/>
</dbReference>
<comment type="caution">
    <text evidence="1">The sequence shown here is derived from an EMBL/GenBank/DDBJ whole genome shotgun (WGS) entry which is preliminary data.</text>
</comment>
<proteinExistence type="predicted"/>
<sequence>MGSFFVKDLFRLNQLGLAGQFDSSARLRHDLARLVSDSTHGSSRLRARVAATLPSRI</sequence>
<evidence type="ECO:0000313" key="2">
    <source>
        <dbReference type="Proteomes" id="UP000886523"/>
    </source>
</evidence>
<evidence type="ECO:0000313" key="1">
    <source>
        <dbReference type="EMBL" id="KAF9510613.1"/>
    </source>
</evidence>
<keyword evidence="2" id="KW-1185">Reference proteome</keyword>
<gene>
    <name evidence="1" type="ORF">BS47DRAFT_1347729</name>
</gene>
<reference evidence="1" key="1">
    <citation type="journal article" date="2020" name="Nat. Commun.">
        <title>Large-scale genome sequencing of mycorrhizal fungi provides insights into the early evolution of symbiotic traits.</title>
        <authorList>
            <person name="Miyauchi S."/>
            <person name="Kiss E."/>
            <person name="Kuo A."/>
            <person name="Drula E."/>
            <person name="Kohler A."/>
            <person name="Sanchez-Garcia M."/>
            <person name="Morin E."/>
            <person name="Andreopoulos B."/>
            <person name="Barry K.W."/>
            <person name="Bonito G."/>
            <person name="Buee M."/>
            <person name="Carver A."/>
            <person name="Chen C."/>
            <person name="Cichocki N."/>
            <person name="Clum A."/>
            <person name="Culley D."/>
            <person name="Crous P.W."/>
            <person name="Fauchery L."/>
            <person name="Girlanda M."/>
            <person name="Hayes R.D."/>
            <person name="Keri Z."/>
            <person name="LaButti K."/>
            <person name="Lipzen A."/>
            <person name="Lombard V."/>
            <person name="Magnuson J."/>
            <person name="Maillard F."/>
            <person name="Murat C."/>
            <person name="Nolan M."/>
            <person name="Ohm R.A."/>
            <person name="Pangilinan J."/>
            <person name="Pereira M.F."/>
            <person name="Perotto S."/>
            <person name="Peter M."/>
            <person name="Pfister S."/>
            <person name="Riley R."/>
            <person name="Sitrit Y."/>
            <person name="Stielow J.B."/>
            <person name="Szollosi G."/>
            <person name="Zifcakova L."/>
            <person name="Stursova M."/>
            <person name="Spatafora J.W."/>
            <person name="Tedersoo L."/>
            <person name="Vaario L.M."/>
            <person name="Yamada A."/>
            <person name="Yan M."/>
            <person name="Wang P."/>
            <person name="Xu J."/>
            <person name="Bruns T."/>
            <person name="Baldrian P."/>
            <person name="Vilgalys R."/>
            <person name="Dunand C."/>
            <person name="Henrissat B."/>
            <person name="Grigoriev I.V."/>
            <person name="Hibbett D."/>
            <person name="Nagy L.G."/>
            <person name="Martin F.M."/>
        </authorList>
    </citation>
    <scope>NUCLEOTIDE SEQUENCE</scope>
    <source>
        <strain evidence="1">UP504</strain>
    </source>
</reference>
<name>A0A9P6ARH1_9AGAM</name>
<dbReference type="AlphaFoldDB" id="A0A9P6ARH1"/>
<protein>
    <submittedName>
        <fullName evidence="1">Uncharacterized protein</fullName>
    </submittedName>
</protein>
<dbReference type="EMBL" id="MU129013">
    <property type="protein sequence ID" value="KAF9510613.1"/>
    <property type="molecule type" value="Genomic_DNA"/>
</dbReference>
<accession>A0A9P6ARH1</accession>
<feature type="non-terminal residue" evidence="1">
    <location>
        <position position="57"/>
    </location>
</feature>